<dbReference type="Gene3D" id="3.30.43.10">
    <property type="entry name" value="Uridine Diphospho-n-acetylenolpyruvylglucosamine Reductase, domain 2"/>
    <property type="match status" value="1"/>
</dbReference>
<evidence type="ECO:0000256" key="8">
    <source>
        <dbReference type="ARBA" id="ARBA00023002"/>
    </source>
</evidence>
<dbReference type="InterPro" id="IPR016167">
    <property type="entry name" value="FAD-bd_PCMH_sub1"/>
</dbReference>
<feature type="binding site" evidence="15">
    <location>
        <position position="167"/>
    </location>
    <ligand>
        <name>[2Fe-2S] cluster</name>
        <dbReference type="ChEBI" id="CHEBI:190135"/>
        <label>2</label>
    </ligand>
</feature>
<keyword evidence="3 15" id="KW-0500">Molybdenum</keyword>
<keyword evidence="8" id="KW-0560">Oxidoreductase</keyword>
<feature type="active site" description="Proton acceptor" evidence="13">
    <location>
        <position position="1283"/>
    </location>
</feature>
<feature type="binding site" evidence="15">
    <location>
        <position position="164"/>
    </location>
    <ligand>
        <name>[2Fe-2S] cluster</name>
        <dbReference type="ChEBI" id="CHEBI:190135"/>
        <label>2</label>
    </ligand>
</feature>
<keyword evidence="4" id="KW-0285">Flavoprotein</keyword>
<keyword evidence="7 14" id="KW-0274">FAD</keyword>
<dbReference type="SMART" id="SM01008">
    <property type="entry name" value="Ald_Xan_dh_C"/>
    <property type="match status" value="1"/>
</dbReference>
<evidence type="ECO:0000256" key="12">
    <source>
        <dbReference type="ARBA" id="ARBA00034078"/>
    </source>
</evidence>
<comment type="caution">
    <text evidence="17">The sequence shown here is derived from an EMBL/GenBank/DDBJ whole genome shotgun (WGS) entry which is preliminary data.</text>
</comment>
<evidence type="ECO:0000256" key="1">
    <source>
        <dbReference type="ARBA" id="ARBA00001974"/>
    </source>
</evidence>
<dbReference type="Pfam" id="PF00941">
    <property type="entry name" value="FAD_binding_5"/>
    <property type="match status" value="1"/>
</dbReference>
<evidence type="ECO:0000256" key="3">
    <source>
        <dbReference type="ARBA" id="ARBA00022505"/>
    </source>
</evidence>
<dbReference type="InterPro" id="IPR012675">
    <property type="entry name" value="Beta-grasp_dom_sf"/>
</dbReference>
<dbReference type="EMBL" id="PZQS01000003">
    <property type="protein sequence ID" value="PVD33912.1"/>
    <property type="molecule type" value="Genomic_DNA"/>
</dbReference>
<dbReference type="InterPro" id="IPR016208">
    <property type="entry name" value="Ald_Oxase/xanthine_DH-like"/>
</dbReference>
<keyword evidence="6 15" id="KW-0479">Metal-binding</keyword>
<dbReference type="Pfam" id="PF03450">
    <property type="entry name" value="CO_deh_flav_C"/>
    <property type="match status" value="1"/>
</dbReference>
<feature type="binding site" evidence="15">
    <location>
        <position position="201"/>
    </location>
    <ligand>
        <name>[2Fe-2S] cluster</name>
        <dbReference type="ChEBI" id="CHEBI:190135"/>
        <label>2</label>
    </ligand>
</feature>
<sequence>MSLTLPPSSVVCCPVCKASHLPPVGRDLKNGVYAATCEKCGFFFKFRAREPTNSSVTFTINGNQYTVGNDYSPATSLNEYLRSSGISTGTKQMCIEGGCGVCLVAVSLFNPISKSVQVYTVNSCLVQLYMCDGWEITTIEGLGNPRDGLHPIQERLATYNGSQCGFCSPAQVMNMYGLLKRNPHPTMKLVEDNFDCTICRCTGYRSILDAMKSFCIDAKPSPSGGPVDIEDLDAKICKKTGVPCSGSCQKSKSSIISEWNGYNSDAPIHIVSDRAQWFKPVDTSTLYSLLNQYRTANYRLVFGNTGFGVYKDIGPWLYDVLIDLRGISTFYSVQMEETVKIGANVSLTNLLELFETVQEDSLPYFPAFALHLRQVATNTIRNSGSWAGSLMLKHIHPDFVSDIFTILETVGTQIVIADADSQEGIYSLTDFLNLDMRGKVITAAILPRYTDINVHISTFRVSQRLQNCHGYVTSGFNMTIDPNKNYTVTSRPTLVFQGINSKLNHATNTEEFLEGKELGNPQVLKDALQCLGQELNPDSSPVLASPQYRRTLAQALFYRFVLNECPNVVDQRFKSGATFLERPVSSAVQTYDTHKEEWPVTEPMTKREAVYQTSGVTRFLDDQRPAQSELYAAFVLSTVGNAVIDTVDASQALQLPGVYRYIQATDFPAGGENNFMPQSQYSMPEEIFSSGKILFAGQPIGLIVADDTMTAETAASLVKVTYKDVQPPLLNLDEAIKQKSFFPGAPNPLIVGDPDAAIKGSPRRISGSIECGTQYHFQLETQIARCCLNDSGGIEVEASTQWIDGTCEIVAKVLNIPQSSVMVEVKRLGGAFGSKISRNFQVSGACALAAYIMQQPVRLRMGFHDNMKAIGKRFPFHADYEVGFTEDGLLNGIKIFFYADCGSSPNENSVINMYIWMDNAYHCDNWNFTPALVKTNKPSNAYCRSPGSVPAQFIMESIMEHVAKTINKDPSEVRKLNLYQKGQTSAGGMKLDYCIIRDLVAQLEASSDLAVRKKTVEDYNKANRWKKRGLSLVPTRFGLVWRSGYFNVFVAIYHSDGTIVIEHGGIEVGQGINQKVAQVCAYELGVPLNLIRVQKGSSVTNANSMTTGGSITSELNCLGVVNCCEQLKERMALVRQKMKNPTWQQLVTACYQQGVDLCARFMTNPQDKYDCHYNVYGAAVTEAEIDVLTGQSQLLRCDILFDCGESINPEIDIGQIEGGFVMGLGYHLTEKMKYDPDTGVALTAGTWEYKPPMAKNLPIDFRLDLLKNAPNPMGVLGSKGSGEPPLVMSSSALFAIKHAAEAARAEIGQDVFFSLSQFPKFGRRCSNNMFAGCFSDAFQLNI</sequence>
<evidence type="ECO:0000256" key="6">
    <source>
        <dbReference type="ARBA" id="ARBA00022723"/>
    </source>
</evidence>
<dbReference type="SMART" id="SM01092">
    <property type="entry name" value="CO_deh_flav_C"/>
    <property type="match status" value="1"/>
</dbReference>
<reference evidence="17 18" key="1">
    <citation type="submission" date="2018-04" db="EMBL/GenBank/DDBJ databases">
        <title>The genome of golden apple snail Pomacea canaliculata provides insight into stress tolerance and invasive adaptation.</title>
        <authorList>
            <person name="Liu C."/>
            <person name="Liu B."/>
            <person name="Ren Y."/>
            <person name="Zhang Y."/>
            <person name="Wang H."/>
            <person name="Li S."/>
            <person name="Jiang F."/>
            <person name="Yin L."/>
            <person name="Zhang G."/>
            <person name="Qian W."/>
            <person name="Fan W."/>
        </authorList>
    </citation>
    <scope>NUCLEOTIDE SEQUENCE [LARGE SCALE GENOMIC DNA]</scope>
    <source>
        <strain evidence="17">SZHN2017</strain>
        <tissue evidence="17">Muscle</tissue>
    </source>
</reference>
<comment type="cofactor">
    <cofactor evidence="12">
        <name>[2Fe-2S] cluster</name>
        <dbReference type="ChEBI" id="CHEBI:190135"/>
    </cofactor>
</comment>
<dbReference type="FunFam" id="3.30.365.10:FF:000008">
    <property type="entry name" value="Aldehyde oxidase1"/>
    <property type="match status" value="1"/>
</dbReference>
<dbReference type="FunFam" id="3.30.365.10:FF:000001">
    <property type="entry name" value="Xanthine dehydrogenase oxidase"/>
    <property type="match status" value="1"/>
</dbReference>
<dbReference type="PANTHER" id="PTHR45444:SF3">
    <property type="entry name" value="XANTHINE DEHYDROGENASE"/>
    <property type="match status" value="1"/>
</dbReference>
<dbReference type="InterPro" id="IPR036856">
    <property type="entry name" value="Ald_Oxase/Xan_DH_a/b_sf"/>
</dbReference>
<dbReference type="SUPFAM" id="SSF56003">
    <property type="entry name" value="Molybdenum cofactor-binding domain"/>
    <property type="match status" value="1"/>
</dbReference>
<evidence type="ECO:0000256" key="14">
    <source>
        <dbReference type="PIRSR" id="PIRSR000127-2"/>
    </source>
</evidence>
<feature type="binding site" evidence="15">
    <location>
        <position position="102"/>
    </location>
    <ligand>
        <name>[2Fe-2S] cluster</name>
        <dbReference type="ChEBI" id="CHEBI:190135"/>
        <label>1</label>
    </ligand>
</feature>
<evidence type="ECO:0000256" key="10">
    <source>
        <dbReference type="ARBA" id="ARBA00023014"/>
    </source>
</evidence>
<dbReference type="FunFam" id="3.10.20.30:FF:000012">
    <property type="entry name" value="Xanthine dehydrogenase/oxidase"/>
    <property type="match status" value="1"/>
</dbReference>
<dbReference type="Gene3D" id="3.30.390.50">
    <property type="entry name" value="CO dehydrogenase flavoprotein, C-terminal domain"/>
    <property type="match status" value="1"/>
</dbReference>
<dbReference type="Proteomes" id="UP000245119">
    <property type="component" value="Linkage Group LG3"/>
</dbReference>
<evidence type="ECO:0000256" key="13">
    <source>
        <dbReference type="PIRSR" id="PIRSR000127-1"/>
    </source>
</evidence>
<proteinExistence type="inferred from homology"/>
<feature type="binding site" evidence="15">
    <location>
        <position position="1109"/>
    </location>
    <ligand>
        <name>Mo-molybdopterin</name>
        <dbReference type="ChEBI" id="CHEBI:71302"/>
    </ligand>
    <ligandPart>
        <name>Mo</name>
        <dbReference type="ChEBI" id="CHEBI:28685"/>
    </ligandPart>
</feature>
<evidence type="ECO:0000256" key="11">
    <source>
        <dbReference type="ARBA" id="ARBA00023027"/>
    </source>
</evidence>
<dbReference type="SUPFAM" id="SSF56176">
    <property type="entry name" value="FAD-binding/transporter-associated domain-like"/>
    <property type="match status" value="1"/>
</dbReference>
<dbReference type="GO" id="GO:0005506">
    <property type="term" value="F:iron ion binding"/>
    <property type="evidence" value="ECO:0007669"/>
    <property type="project" value="InterPro"/>
</dbReference>
<dbReference type="OrthoDB" id="8300278at2759"/>
<evidence type="ECO:0000259" key="16">
    <source>
        <dbReference type="PROSITE" id="PS51387"/>
    </source>
</evidence>
<comment type="similarity">
    <text evidence="2">Belongs to the xanthine dehydrogenase family.</text>
</comment>
<organism evidence="17 18">
    <name type="scientific">Pomacea canaliculata</name>
    <name type="common">Golden apple snail</name>
    <dbReference type="NCBI Taxonomy" id="400727"/>
    <lineage>
        <taxon>Eukaryota</taxon>
        <taxon>Metazoa</taxon>
        <taxon>Spiralia</taxon>
        <taxon>Lophotrochozoa</taxon>
        <taxon>Mollusca</taxon>
        <taxon>Gastropoda</taxon>
        <taxon>Caenogastropoda</taxon>
        <taxon>Architaenioglossa</taxon>
        <taxon>Ampullarioidea</taxon>
        <taxon>Ampullariidae</taxon>
        <taxon>Pomacea</taxon>
    </lineage>
</organism>
<keyword evidence="11" id="KW-0520">NAD</keyword>
<dbReference type="InterPro" id="IPR036884">
    <property type="entry name" value="2Fe-2S-bd_dom_sf"/>
</dbReference>
<dbReference type="InterPro" id="IPR006058">
    <property type="entry name" value="2Fe2S_fd_BS"/>
</dbReference>
<dbReference type="Pfam" id="PF01799">
    <property type="entry name" value="Fer2_2"/>
    <property type="match status" value="1"/>
</dbReference>
<dbReference type="Gene3D" id="3.30.365.10">
    <property type="entry name" value="Aldehyde oxidase/xanthine dehydrogenase, molybdopterin binding domain"/>
    <property type="match status" value="4"/>
</dbReference>
<dbReference type="PANTHER" id="PTHR45444">
    <property type="entry name" value="XANTHINE DEHYDROGENASE"/>
    <property type="match status" value="1"/>
</dbReference>
<dbReference type="PROSITE" id="PS51387">
    <property type="entry name" value="FAD_PCMH"/>
    <property type="match status" value="1"/>
</dbReference>
<dbReference type="InterPro" id="IPR046867">
    <property type="entry name" value="AldOxase/xan_DH_MoCoBD2"/>
</dbReference>
<dbReference type="InterPro" id="IPR000674">
    <property type="entry name" value="Ald_Oxase/Xan_DH_a/b"/>
</dbReference>
<evidence type="ECO:0000256" key="2">
    <source>
        <dbReference type="ARBA" id="ARBA00006849"/>
    </source>
</evidence>
<accession>A0A2T7PKI7</accession>
<feature type="binding site" evidence="15">
    <location>
        <position position="801"/>
    </location>
    <ligand>
        <name>Mo-molybdopterin</name>
        <dbReference type="ChEBI" id="CHEBI:71302"/>
    </ligand>
    <ligandPart>
        <name>Mo</name>
        <dbReference type="ChEBI" id="CHEBI:28685"/>
    </ligandPart>
</feature>
<feature type="binding site" evidence="14">
    <location>
        <position position="460"/>
    </location>
    <ligand>
        <name>FAD</name>
        <dbReference type="ChEBI" id="CHEBI:57692"/>
    </ligand>
</feature>
<dbReference type="InterPro" id="IPR037165">
    <property type="entry name" value="AldOxase/xan_DH_Mopterin-bd_sf"/>
</dbReference>
<dbReference type="Gene3D" id="3.10.20.30">
    <property type="match status" value="1"/>
</dbReference>
<dbReference type="SUPFAM" id="SSF55447">
    <property type="entry name" value="CO dehydrogenase flavoprotein C-terminal domain-like"/>
    <property type="match status" value="1"/>
</dbReference>
<dbReference type="InterPro" id="IPR002346">
    <property type="entry name" value="Mopterin_DH_FAD-bd"/>
</dbReference>
<protein>
    <recommendedName>
        <fullName evidence="16">FAD-binding PCMH-type domain-containing protein</fullName>
    </recommendedName>
</protein>
<dbReference type="InterPro" id="IPR036683">
    <property type="entry name" value="CO_DH_flav_C_dom_sf"/>
</dbReference>
<dbReference type="Gene3D" id="1.10.150.120">
    <property type="entry name" value="[2Fe-2S]-binding domain"/>
    <property type="match status" value="1"/>
</dbReference>
<evidence type="ECO:0000256" key="9">
    <source>
        <dbReference type="ARBA" id="ARBA00023004"/>
    </source>
</evidence>
<dbReference type="Gene3D" id="3.90.1170.50">
    <property type="entry name" value="Aldehyde oxidase/xanthine dehydrogenase, a/b hammerhead"/>
    <property type="match status" value="1"/>
</dbReference>
<feature type="domain" description="FAD-binding PCMH-type" evidence="16">
    <location>
        <begin position="270"/>
        <end position="451"/>
    </location>
</feature>
<dbReference type="SUPFAM" id="SSF54292">
    <property type="entry name" value="2Fe-2S ferredoxin-like"/>
    <property type="match status" value="1"/>
</dbReference>
<dbReference type="PROSITE" id="PS00197">
    <property type="entry name" value="2FE2S_FER_1"/>
    <property type="match status" value="1"/>
</dbReference>
<keyword evidence="10 15" id="KW-0411">Iron-sulfur</keyword>
<name>A0A2T7PKI7_POMCA</name>
<dbReference type="InterPro" id="IPR008274">
    <property type="entry name" value="AldOxase/xan_DH_MoCoBD1"/>
</dbReference>
<comment type="cofactor">
    <cofactor evidence="15">
        <name>Mo-molybdopterin</name>
        <dbReference type="ChEBI" id="CHEBI:71302"/>
    </cofactor>
    <text evidence="15">Binds 1 Mo-molybdopterin (Mo-MPT) cofactor per subunit.</text>
</comment>
<keyword evidence="18" id="KW-1185">Reference proteome</keyword>
<dbReference type="GO" id="GO:0016491">
    <property type="term" value="F:oxidoreductase activity"/>
    <property type="evidence" value="ECO:0007669"/>
    <property type="project" value="UniProtKB-KW"/>
</dbReference>
<dbReference type="Pfam" id="PF20256">
    <property type="entry name" value="MoCoBD_2"/>
    <property type="match status" value="1"/>
</dbReference>
<evidence type="ECO:0000256" key="7">
    <source>
        <dbReference type="ARBA" id="ARBA00022827"/>
    </source>
</evidence>
<dbReference type="PIRSF" id="PIRSF000127">
    <property type="entry name" value="Xanthine_DH"/>
    <property type="match status" value="1"/>
</dbReference>
<feature type="binding site" evidence="15">
    <location>
        <position position="832"/>
    </location>
    <ligand>
        <name>Mo-molybdopterin</name>
        <dbReference type="ChEBI" id="CHEBI:71302"/>
    </ligand>
    <ligandPart>
        <name>Mo</name>
        <dbReference type="ChEBI" id="CHEBI:28685"/>
    </ligandPart>
</feature>
<dbReference type="GO" id="GO:0051537">
    <property type="term" value="F:2 iron, 2 sulfur cluster binding"/>
    <property type="evidence" value="ECO:0007669"/>
    <property type="project" value="UniProtKB-KW"/>
</dbReference>
<dbReference type="STRING" id="400727.A0A2T7PKI7"/>
<comment type="cofactor">
    <cofactor evidence="1 14">
        <name>FAD</name>
        <dbReference type="ChEBI" id="CHEBI:57692"/>
    </cofactor>
</comment>
<evidence type="ECO:0000313" key="17">
    <source>
        <dbReference type="EMBL" id="PVD33912.1"/>
    </source>
</evidence>
<dbReference type="Gene3D" id="3.30.465.10">
    <property type="match status" value="1"/>
</dbReference>
<dbReference type="InterPro" id="IPR005107">
    <property type="entry name" value="CO_DH_flav_C"/>
</dbReference>
<evidence type="ECO:0000256" key="5">
    <source>
        <dbReference type="ARBA" id="ARBA00022714"/>
    </source>
</evidence>
<dbReference type="InterPro" id="IPR016169">
    <property type="entry name" value="FAD-bd_PCMH_sub2"/>
</dbReference>
<keyword evidence="5 15" id="KW-0001">2Fe-2S</keyword>
<keyword evidence="9 15" id="KW-0408">Iron</keyword>
<evidence type="ECO:0000313" key="18">
    <source>
        <dbReference type="Proteomes" id="UP000245119"/>
    </source>
</evidence>
<dbReference type="SUPFAM" id="SSF54665">
    <property type="entry name" value="CO dehydrogenase molybdoprotein N-domain-like"/>
    <property type="match status" value="1"/>
</dbReference>
<dbReference type="Pfam" id="PF01315">
    <property type="entry name" value="Ald_Xan_dh_C"/>
    <property type="match status" value="1"/>
</dbReference>
<dbReference type="Pfam" id="PF02738">
    <property type="entry name" value="MoCoBD_1"/>
    <property type="match status" value="1"/>
</dbReference>
<dbReference type="InterPro" id="IPR002888">
    <property type="entry name" value="2Fe-2S-bd"/>
</dbReference>
<feature type="binding site" evidence="15">
    <location>
        <position position="124"/>
    </location>
    <ligand>
        <name>[2Fe-2S] cluster</name>
        <dbReference type="ChEBI" id="CHEBI:190135"/>
        <label>1</label>
    </ligand>
</feature>
<feature type="binding site" evidence="15">
    <location>
        <position position="99"/>
    </location>
    <ligand>
        <name>[2Fe-2S] cluster</name>
        <dbReference type="ChEBI" id="CHEBI:190135"/>
        <label>1</label>
    </ligand>
</feature>
<feature type="binding site" evidence="15">
    <location>
        <position position="94"/>
    </location>
    <ligand>
        <name>[2Fe-2S] cluster</name>
        <dbReference type="ChEBI" id="CHEBI:190135"/>
        <label>1</label>
    </ligand>
</feature>
<evidence type="ECO:0000256" key="15">
    <source>
        <dbReference type="PIRSR" id="PIRSR000127-3"/>
    </source>
</evidence>
<dbReference type="InterPro" id="IPR036318">
    <property type="entry name" value="FAD-bd_PCMH-like_sf"/>
</dbReference>
<dbReference type="InterPro" id="IPR016166">
    <property type="entry name" value="FAD-bd_PCMH"/>
</dbReference>
<evidence type="ECO:0000256" key="4">
    <source>
        <dbReference type="ARBA" id="ARBA00022630"/>
    </source>
</evidence>
<feature type="binding site" evidence="14">
    <location>
        <position position="398"/>
    </location>
    <ligand>
        <name>FAD</name>
        <dbReference type="ChEBI" id="CHEBI:57692"/>
    </ligand>
</feature>
<feature type="binding site" evidence="15">
    <location>
        <position position="944"/>
    </location>
    <ligand>
        <name>Mo-molybdopterin</name>
        <dbReference type="ChEBI" id="CHEBI:71302"/>
    </ligand>
    <ligandPart>
        <name>Mo</name>
        <dbReference type="ChEBI" id="CHEBI:28685"/>
    </ligandPart>
</feature>
<comment type="cofactor">
    <cofactor evidence="15">
        <name>[2Fe-2S] cluster</name>
        <dbReference type="ChEBI" id="CHEBI:190135"/>
    </cofactor>
    <text evidence="15">Binds 2 [2Fe-2S] clusters.</text>
</comment>
<dbReference type="CDD" id="cd00207">
    <property type="entry name" value="fer2"/>
    <property type="match status" value="1"/>
</dbReference>
<feature type="binding site" evidence="15">
    <location>
        <position position="199"/>
    </location>
    <ligand>
        <name>[2Fe-2S] cluster</name>
        <dbReference type="ChEBI" id="CHEBI:190135"/>
        <label>2</label>
    </ligand>
</feature>
<dbReference type="GO" id="GO:0071949">
    <property type="term" value="F:FAD binding"/>
    <property type="evidence" value="ECO:0007669"/>
    <property type="project" value="InterPro"/>
</dbReference>
<dbReference type="InterPro" id="IPR001041">
    <property type="entry name" value="2Fe-2S_ferredoxin-type"/>
</dbReference>
<dbReference type="SUPFAM" id="SSF47741">
    <property type="entry name" value="CO dehydrogenase ISP C-domain like"/>
    <property type="match status" value="1"/>
</dbReference>
<dbReference type="InterPro" id="IPR036010">
    <property type="entry name" value="2Fe-2S_ferredoxin-like_sf"/>
</dbReference>
<gene>
    <name evidence="17" type="ORF">C0Q70_05174</name>
</gene>